<evidence type="ECO:0008006" key="4">
    <source>
        <dbReference type="Google" id="ProtNLM"/>
    </source>
</evidence>
<sequence>MDNITDEGKSMVEELRRRTINEVTPKMLEDASVFYRFAKARDFNLGQAENMLRK</sequence>
<evidence type="ECO:0000313" key="1">
    <source>
        <dbReference type="EMBL" id="GBO23129.1"/>
    </source>
</evidence>
<dbReference type="SUPFAM" id="SSF46938">
    <property type="entry name" value="CRAL/TRIO N-terminal domain"/>
    <property type="match status" value="1"/>
</dbReference>
<dbReference type="EMBL" id="BGPR01046175">
    <property type="protein sequence ID" value="GBO23133.1"/>
    <property type="molecule type" value="Genomic_DNA"/>
</dbReference>
<dbReference type="InterPro" id="IPR036273">
    <property type="entry name" value="CRAL/TRIO_N_dom_sf"/>
</dbReference>
<keyword evidence="3" id="KW-1185">Reference proteome</keyword>
<evidence type="ECO:0000313" key="3">
    <source>
        <dbReference type="Proteomes" id="UP000499080"/>
    </source>
</evidence>
<comment type="caution">
    <text evidence="1">The sequence shown here is derived from an EMBL/GenBank/DDBJ whole genome shotgun (WGS) entry which is preliminary data.</text>
</comment>
<reference evidence="1 3" key="1">
    <citation type="journal article" date="2019" name="Sci. Rep.">
        <title>Orb-weaving spider Araneus ventricosus genome elucidates the spidroin gene catalogue.</title>
        <authorList>
            <person name="Kono N."/>
            <person name="Nakamura H."/>
            <person name="Ohtoshi R."/>
            <person name="Moran D.A.P."/>
            <person name="Shinohara A."/>
            <person name="Yoshida Y."/>
            <person name="Fujiwara M."/>
            <person name="Mori M."/>
            <person name="Tomita M."/>
            <person name="Arakawa K."/>
        </authorList>
    </citation>
    <scope>NUCLEOTIDE SEQUENCE [LARGE SCALE GENOMIC DNA]</scope>
</reference>
<dbReference type="Gene3D" id="1.10.8.20">
    <property type="entry name" value="N-terminal domain of phosphatidylinositol transfer protein sec14p"/>
    <property type="match status" value="1"/>
</dbReference>
<protein>
    <recommendedName>
        <fullName evidence="4">CRAL/TRIO N-terminal domain-containing protein</fullName>
    </recommendedName>
</protein>
<dbReference type="EMBL" id="BGPR01046170">
    <property type="protein sequence ID" value="GBO23129.1"/>
    <property type="molecule type" value="Genomic_DNA"/>
</dbReference>
<dbReference type="AlphaFoldDB" id="A0A4Y2VCZ8"/>
<proteinExistence type="predicted"/>
<feature type="non-terminal residue" evidence="1">
    <location>
        <position position="54"/>
    </location>
</feature>
<dbReference type="OrthoDB" id="6423696at2759"/>
<organism evidence="1 3">
    <name type="scientific">Araneus ventricosus</name>
    <name type="common">Orbweaver spider</name>
    <name type="synonym">Epeira ventricosa</name>
    <dbReference type="NCBI Taxonomy" id="182803"/>
    <lineage>
        <taxon>Eukaryota</taxon>
        <taxon>Metazoa</taxon>
        <taxon>Ecdysozoa</taxon>
        <taxon>Arthropoda</taxon>
        <taxon>Chelicerata</taxon>
        <taxon>Arachnida</taxon>
        <taxon>Araneae</taxon>
        <taxon>Araneomorphae</taxon>
        <taxon>Entelegynae</taxon>
        <taxon>Araneoidea</taxon>
        <taxon>Araneidae</taxon>
        <taxon>Araneus</taxon>
    </lineage>
</organism>
<accession>A0A4Y2VCZ8</accession>
<evidence type="ECO:0000313" key="2">
    <source>
        <dbReference type="EMBL" id="GBO23133.1"/>
    </source>
</evidence>
<name>A0A4Y2VCZ8_ARAVE</name>
<gene>
    <name evidence="2" type="ORF">AVEN_196933_1</name>
    <name evidence="1" type="ORF">AVEN_2811_1</name>
</gene>
<dbReference type="Proteomes" id="UP000499080">
    <property type="component" value="Unassembled WGS sequence"/>
</dbReference>